<dbReference type="EMBL" id="JAPYKS010000026">
    <property type="protein sequence ID" value="MEI9412312.1"/>
    <property type="molecule type" value="Genomic_DNA"/>
</dbReference>
<accession>A0ABU8L3U1</accession>
<reference evidence="2 3" key="1">
    <citation type="submission" date="2022-12" db="EMBL/GenBank/DDBJ databases">
        <authorList>
            <person name="Muema E."/>
        </authorList>
    </citation>
    <scope>NUCLEOTIDE SEQUENCE [LARGE SCALE GENOMIC DNA]</scope>
    <source>
        <strain evidence="3">1326</strain>
    </source>
</reference>
<comment type="caution">
    <text evidence="2">The sequence shown here is derived from an EMBL/GenBank/DDBJ whole genome shotgun (WGS) entry which is preliminary data.</text>
</comment>
<sequence>MAPEQGQIGSKRKRLNNWKRLKLPSGRRAYGTIARHKGCLRRFEIIQGTTMRMLMIVAALSGAAVTQSLYGQAINPQVPRMTPVPQITPLEPQPDQTPQPGQGAADQNFTNIAVVAVEDLPAEIKAQAEAVITQTTAEDLLRLQNSIDASPQATTALRANGLNSSQVVAANIDGDGTLTLIIQTTT</sequence>
<dbReference type="Proteomes" id="UP001387293">
    <property type="component" value="Unassembled WGS sequence"/>
</dbReference>
<name>A0ABU8L3U1_9HYPH</name>
<feature type="region of interest" description="Disordered" evidence="1">
    <location>
        <begin position="86"/>
        <end position="105"/>
    </location>
</feature>
<dbReference type="RefSeq" id="WP_337108725.1">
    <property type="nucleotide sequence ID" value="NZ_JAPYKS010000026.1"/>
</dbReference>
<keyword evidence="3" id="KW-1185">Reference proteome</keyword>
<evidence type="ECO:0000313" key="3">
    <source>
        <dbReference type="Proteomes" id="UP001387293"/>
    </source>
</evidence>
<proteinExistence type="predicted"/>
<protein>
    <submittedName>
        <fullName evidence="2">Uncharacterized protein</fullName>
    </submittedName>
</protein>
<evidence type="ECO:0000256" key="1">
    <source>
        <dbReference type="SAM" id="MobiDB-lite"/>
    </source>
</evidence>
<organism evidence="2 3">
    <name type="scientific">Mesorhizobium salmacidum</name>
    <dbReference type="NCBI Taxonomy" id="3015171"/>
    <lineage>
        <taxon>Bacteria</taxon>
        <taxon>Pseudomonadati</taxon>
        <taxon>Pseudomonadota</taxon>
        <taxon>Alphaproteobacteria</taxon>
        <taxon>Hyphomicrobiales</taxon>
        <taxon>Phyllobacteriaceae</taxon>
        <taxon>Mesorhizobium</taxon>
    </lineage>
</organism>
<evidence type="ECO:0000313" key="2">
    <source>
        <dbReference type="EMBL" id="MEI9412312.1"/>
    </source>
</evidence>
<gene>
    <name evidence="2" type="ORF">O7A60_26680</name>
</gene>